<reference evidence="1" key="1">
    <citation type="journal article" date="2021" name="Nat. Commun.">
        <title>Genetic determinants of endophytism in the Arabidopsis root mycobiome.</title>
        <authorList>
            <person name="Mesny F."/>
            <person name="Miyauchi S."/>
            <person name="Thiergart T."/>
            <person name="Pickel B."/>
            <person name="Atanasova L."/>
            <person name="Karlsson M."/>
            <person name="Huettel B."/>
            <person name="Barry K.W."/>
            <person name="Haridas S."/>
            <person name="Chen C."/>
            <person name="Bauer D."/>
            <person name="Andreopoulos W."/>
            <person name="Pangilinan J."/>
            <person name="LaButti K."/>
            <person name="Riley R."/>
            <person name="Lipzen A."/>
            <person name="Clum A."/>
            <person name="Drula E."/>
            <person name="Henrissat B."/>
            <person name="Kohler A."/>
            <person name="Grigoriev I.V."/>
            <person name="Martin F.M."/>
            <person name="Hacquard S."/>
        </authorList>
    </citation>
    <scope>NUCLEOTIDE SEQUENCE</scope>
    <source>
        <strain evidence="1">MPI-CAGE-CH-0235</strain>
    </source>
</reference>
<dbReference type="EMBL" id="JAGPNK010000022">
    <property type="protein sequence ID" value="KAH7304547.1"/>
    <property type="molecule type" value="Genomic_DNA"/>
</dbReference>
<dbReference type="Pfam" id="PF13424">
    <property type="entry name" value="TPR_12"/>
    <property type="match status" value="1"/>
</dbReference>
<dbReference type="PANTHER" id="PTHR46082:SF11">
    <property type="entry name" value="AAA+ ATPASE DOMAIN-CONTAINING PROTEIN-RELATED"/>
    <property type="match status" value="1"/>
</dbReference>
<dbReference type="Proteomes" id="UP000813444">
    <property type="component" value="Unassembled WGS sequence"/>
</dbReference>
<organism evidence="1 2">
    <name type="scientific">Stachybotrys elegans</name>
    <dbReference type="NCBI Taxonomy" id="80388"/>
    <lineage>
        <taxon>Eukaryota</taxon>
        <taxon>Fungi</taxon>
        <taxon>Dikarya</taxon>
        <taxon>Ascomycota</taxon>
        <taxon>Pezizomycotina</taxon>
        <taxon>Sordariomycetes</taxon>
        <taxon>Hypocreomycetidae</taxon>
        <taxon>Hypocreales</taxon>
        <taxon>Stachybotryaceae</taxon>
        <taxon>Stachybotrys</taxon>
    </lineage>
</organism>
<dbReference type="OrthoDB" id="5390606at2759"/>
<dbReference type="InterPro" id="IPR011990">
    <property type="entry name" value="TPR-like_helical_dom_sf"/>
</dbReference>
<name>A0A8K0SDI8_9HYPO</name>
<evidence type="ECO:0000313" key="2">
    <source>
        <dbReference type="Proteomes" id="UP000813444"/>
    </source>
</evidence>
<gene>
    <name evidence="1" type="ORF">B0I35DRAFT_444998</name>
</gene>
<dbReference type="PANTHER" id="PTHR46082">
    <property type="entry name" value="ATP/GTP-BINDING PROTEIN-RELATED"/>
    <property type="match status" value="1"/>
</dbReference>
<keyword evidence="2" id="KW-1185">Reference proteome</keyword>
<dbReference type="Gene3D" id="1.25.40.10">
    <property type="entry name" value="Tetratricopeptide repeat domain"/>
    <property type="match status" value="1"/>
</dbReference>
<dbReference type="InterPro" id="IPR053137">
    <property type="entry name" value="NLR-like"/>
</dbReference>
<evidence type="ECO:0000313" key="1">
    <source>
        <dbReference type="EMBL" id="KAH7304547.1"/>
    </source>
</evidence>
<dbReference type="AlphaFoldDB" id="A0A8K0SDI8"/>
<proteinExistence type="predicted"/>
<comment type="caution">
    <text evidence="1">The sequence shown here is derived from an EMBL/GenBank/DDBJ whole genome shotgun (WGS) entry which is preliminary data.</text>
</comment>
<protein>
    <submittedName>
        <fullName evidence="1">Uncharacterized protein</fullName>
    </submittedName>
</protein>
<accession>A0A8K0SDI8</accession>
<sequence>METHKIKFGVDYPDTLMNTANLTSTYSDQGQWEGAEKLFIQVMETYKMKFRVDHPSTLTIMANLALTYRNQS</sequence>